<dbReference type="RefSeq" id="WP_042846443.1">
    <property type="nucleotide sequence ID" value="NZ_ABEXNG020000007.1"/>
</dbReference>
<name>A0A1J0E5A6_PRORE</name>
<reference evidence="2" key="1">
    <citation type="submission" date="2019-02" db="EMBL/GenBank/DDBJ databases">
        <title>Genomic characterization of isolates from hospital effluents in KZN, South Africa.</title>
        <authorList>
            <person name="Ntshobeni N."/>
            <person name="Allam M."/>
            <person name="Ismail A."/>
            <person name="Amoako D."/>
            <person name="Essack S."/>
            <person name="Chenia H."/>
        </authorList>
    </citation>
    <scope>NUCLEOTIDE SEQUENCE</scope>
    <source>
        <strain evidence="2">AFE97_S1</strain>
    </source>
</reference>
<protein>
    <submittedName>
        <fullName evidence="2">Membrane integrity-associated transporter subunit PqiC</fullName>
    </submittedName>
</protein>
<dbReference type="KEGG" id="prg:RB151_013480"/>
<dbReference type="OrthoDB" id="5600407at2"/>
<dbReference type="InterPro" id="IPR049736">
    <property type="entry name" value="PqiC"/>
</dbReference>
<sequence length="184" mass="20657">MRYLLSVFVLLLAACSSTPEKKYYQLPIKTPQEQSAAVMDKGQVWLQRIMLSDVLTSNGITYQTTDVSYTNASTHLWASPLEQQLGQSMVSELSAALPDKLVSLQPLQNSPDTLDITLTAFNGRYDGKVLIQGFWTLSHGDKVIRRNFDVQLDQQQDGYPDLVRTLSLGWQQVADNIAKEIAKY</sequence>
<dbReference type="Pfam" id="PF03886">
    <property type="entry name" value="ABC_trans_aux"/>
    <property type="match status" value="1"/>
</dbReference>
<dbReference type="AlphaFoldDB" id="A0A1J0E5A6"/>
<dbReference type="NCBIfam" id="NF033620">
    <property type="entry name" value="pqiC"/>
    <property type="match status" value="1"/>
</dbReference>
<comment type="caution">
    <text evidence="2">The sequence shown here is derived from an EMBL/GenBank/DDBJ whole genome shotgun (WGS) entry which is preliminary data.</text>
</comment>
<dbReference type="SUPFAM" id="SSF159594">
    <property type="entry name" value="XCC0632-like"/>
    <property type="match status" value="1"/>
</dbReference>
<accession>A0A1J0E5A6</accession>
<dbReference type="PROSITE" id="PS51257">
    <property type="entry name" value="PROKAR_LIPOPROTEIN"/>
    <property type="match status" value="1"/>
</dbReference>
<dbReference type="Proteomes" id="UP000824410">
    <property type="component" value="Unassembled WGS sequence"/>
</dbReference>
<feature type="domain" description="ABC-type transport auxiliary lipoprotein component" evidence="1">
    <location>
        <begin position="24"/>
        <end position="178"/>
    </location>
</feature>
<dbReference type="Gene3D" id="3.40.50.10610">
    <property type="entry name" value="ABC-type transport auxiliary lipoprotein component"/>
    <property type="match status" value="1"/>
</dbReference>
<evidence type="ECO:0000313" key="2">
    <source>
        <dbReference type="EMBL" id="MBX6979594.1"/>
    </source>
</evidence>
<evidence type="ECO:0000313" key="3">
    <source>
        <dbReference type="Proteomes" id="UP000824410"/>
    </source>
</evidence>
<gene>
    <name evidence="2" type="primary">pqiC</name>
    <name evidence="2" type="ORF">EX242_04855</name>
</gene>
<dbReference type="InterPro" id="IPR005586">
    <property type="entry name" value="ABC_trans_aux"/>
</dbReference>
<organism evidence="2 3">
    <name type="scientific">Providencia rettgeri</name>
    <dbReference type="NCBI Taxonomy" id="587"/>
    <lineage>
        <taxon>Bacteria</taxon>
        <taxon>Pseudomonadati</taxon>
        <taxon>Pseudomonadota</taxon>
        <taxon>Gammaproteobacteria</taxon>
        <taxon>Enterobacterales</taxon>
        <taxon>Morganellaceae</taxon>
        <taxon>Providencia</taxon>
    </lineage>
</organism>
<evidence type="ECO:0000259" key="1">
    <source>
        <dbReference type="Pfam" id="PF03886"/>
    </source>
</evidence>
<dbReference type="EMBL" id="SHDO01000005">
    <property type="protein sequence ID" value="MBX6979594.1"/>
    <property type="molecule type" value="Genomic_DNA"/>
</dbReference>
<proteinExistence type="predicted"/>